<reference evidence="7 8" key="1">
    <citation type="submission" date="2019-06" db="EMBL/GenBank/DDBJ databases">
        <title>Sorghum-associated microbial communities from plants grown in Nebraska, USA.</title>
        <authorList>
            <person name="Schachtman D."/>
        </authorList>
    </citation>
    <scope>NUCLEOTIDE SEQUENCE [LARGE SCALE GENOMIC DNA]</scope>
    <source>
        <strain evidence="7 8">1225</strain>
    </source>
</reference>
<evidence type="ECO:0000256" key="2">
    <source>
        <dbReference type="ARBA" id="ARBA00022475"/>
    </source>
</evidence>
<proteinExistence type="predicted"/>
<evidence type="ECO:0000313" key="7">
    <source>
        <dbReference type="EMBL" id="TWF52390.1"/>
    </source>
</evidence>
<feature type="transmembrane region" description="Helical" evidence="6">
    <location>
        <begin position="86"/>
        <end position="105"/>
    </location>
</feature>
<feature type="transmembrane region" description="Helical" evidence="6">
    <location>
        <begin position="7"/>
        <end position="26"/>
    </location>
</feature>
<keyword evidence="5 6" id="KW-0472">Membrane</keyword>
<feature type="transmembrane region" description="Helical" evidence="6">
    <location>
        <begin position="112"/>
        <end position="132"/>
    </location>
</feature>
<dbReference type="PANTHER" id="PTHR30482:SF17">
    <property type="entry name" value="ABC TRANSPORTER ATP-BINDING PROTEIN"/>
    <property type="match status" value="1"/>
</dbReference>
<dbReference type="EMBL" id="VIWP01000005">
    <property type="protein sequence ID" value="TWF52390.1"/>
    <property type="molecule type" value="Genomic_DNA"/>
</dbReference>
<feature type="transmembrane region" description="Helical" evidence="6">
    <location>
        <begin position="252"/>
        <end position="276"/>
    </location>
</feature>
<gene>
    <name evidence="7" type="ORF">FHW37_105494</name>
</gene>
<comment type="caution">
    <text evidence="7">The sequence shown here is derived from an EMBL/GenBank/DDBJ whole genome shotgun (WGS) entry which is preliminary data.</text>
</comment>
<dbReference type="Pfam" id="PF02653">
    <property type="entry name" value="BPD_transp_2"/>
    <property type="match status" value="1"/>
</dbReference>
<dbReference type="GO" id="GO:0015658">
    <property type="term" value="F:branched-chain amino acid transmembrane transporter activity"/>
    <property type="evidence" value="ECO:0007669"/>
    <property type="project" value="InterPro"/>
</dbReference>
<dbReference type="Proteomes" id="UP000320653">
    <property type="component" value="Unassembled WGS sequence"/>
</dbReference>
<keyword evidence="2" id="KW-1003">Cell membrane</keyword>
<dbReference type="InterPro" id="IPR001851">
    <property type="entry name" value="ABC_transp_permease"/>
</dbReference>
<protein>
    <submittedName>
        <fullName evidence="7">Amino acid/amide ABC transporter membrane protein 2 (HAAT family)</fullName>
    </submittedName>
</protein>
<comment type="subcellular location">
    <subcellularLocation>
        <location evidence="1">Cell membrane</location>
        <topology evidence="1">Multi-pass membrane protein</topology>
    </subcellularLocation>
</comment>
<feature type="transmembrane region" description="Helical" evidence="6">
    <location>
        <begin position="215"/>
        <end position="240"/>
    </location>
</feature>
<evidence type="ECO:0000313" key="8">
    <source>
        <dbReference type="Proteomes" id="UP000320653"/>
    </source>
</evidence>
<accession>A0A561QPW3</accession>
<dbReference type="InterPro" id="IPR043428">
    <property type="entry name" value="LivM-like"/>
</dbReference>
<dbReference type="RefSeq" id="WP_145640113.1">
    <property type="nucleotide sequence ID" value="NZ_VIWP01000005.1"/>
</dbReference>
<organism evidence="7 8">
    <name type="scientific">Neorhizobium alkalisoli</name>
    <dbReference type="NCBI Taxonomy" id="528178"/>
    <lineage>
        <taxon>Bacteria</taxon>
        <taxon>Pseudomonadati</taxon>
        <taxon>Pseudomonadota</taxon>
        <taxon>Alphaproteobacteria</taxon>
        <taxon>Hyphomicrobiales</taxon>
        <taxon>Rhizobiaceae</taxon>
        <taxon>Rhizobium/Agrobacterium group</taxon>
        <taxon>Neorhizobium</taxon>
    </lineage>
</organism>
<dbReference type="OrthoDB" id="9804361at2"/>
<dbReference type="CDD" id="cd06581">
    <property type="entry name" value="TM_PBP1_LivM_like"/>
    <property type="match status" value="1"/>
</dbReference>
<sequence length="320" mass="34640">MTASRTMRVIALHVAVLAALFLVQFVLPDYHYLAMTRVMVLAIYAMGYNMLFGYTGLLSLGHAMFFAAGLYGAGMTAYYTDLGVPLAFLIGICCGALLSLIIGLVALRTTGVAFMIVTMMFGQVAYLTITYFTDYTRGEEGLTMPASARNFDFLGLHVDLTNAVLRYNLALALLAITLFVILILVRGPMGRVLIAIRENEPRTLMLGFDTFRTKLGALVVSGTISAMAGAAYGLLFAYIGASFASIQYSIEALLFTLLGGAGTVLGPLLGSILMFYMIDIASEYTAAYLLVTGVALVLLVLFFPKGILGTIRERWLPWLP</sequence>
<feature type="transmembrane region" description="Helical" evidence="6">
    <location>
        <begin position="169"/>
        <end position="194"/>
    </location>
</feature>
<feature type="transmembrane region" description="Helical" evidence="6">
    <location>
        <begin position="63"/>
        <end position="80"/>
    </location>
</feature>
<evidence type="ECO:0000256" key="5">
    <source>
        <dbReference type="ARBA" id="ARBA00023136"/>
    </source>
</evidence>
<feature type="transmembrane region" description="Helical" evidence="6">
    <location>
        <begin position="288"/>
        <end position="311"/>
    </location>
</feature>
<keyword evidence="3 6" id="KW-0812">Transmembrane</keyword>
<dbReference type="AlphaFoldDB" id="A0A561QPW3"/>
<keyword evidence="4 6" id="KW-1133">Transmembrane helix</keyword>
<keyword evidence="8" id="KW-1185">Reference proteome</keyword>
<evidence type="ECO:0000256" key="3">
    <source>
        <dbReference type="ARBA" id="ARBA00022692"/>
    </source>
</evidence>
<evidence type="ECO:0000256" key="1">
    <source>
        <dbReference type="ARBA" id="ARBA00004651"/>
    </source>
</evidence>
<dbReference type="GO" id="GO:0005886">
    <property type="term" value="C:plasma membrane"/>
    <property type="evidence" value="ECO:0007669"/>
    <property type="project" value="UniProtKB-SubCell"/>
</dbReference>
<feature type="transmembrane region" description="Helical" evidence="6">
    <location>
        <begin position="32"/>
        <end position="51"/>
    </location>
</feature>
<evidence type="ECO:0000256" key="6">
    <source>
        <dbReference type="SAM" id="Phobius"/>
    </source>
</evidence>
<name>A0A561QPW3_9HYPH</name>
<evidence type="ECO:0000256" key="4">
    <source>
        <dbReference type="ARBA" id="ARBA00022989"/>
    </source>
</evidence>
<dbReference type="PANTHER" id="PTHR30482">
    <property type="entry name" value="HIGH-AFFINITY BRANCHED-CHAIN AMINO ACID TRANSPORT SYSTEM PERMEASE"/>
    <property type="match status" value="1"/>
</dbReference>